<protein>
    <recommendedName>
        <fullName evidence="4">CCT domain-containing protein</fullName>
    </recommendedName>
</protein>
<dbReference type="PANTHER" id="PTHR31319:SF110">
    <property type="entry name" value="CCT MOTIF FAMILY PROTEIN"/>
    <property type="match status" value="1"/>
</dbReference>
<dbReference type="Pfam" id="PF06203">
    <property type="entry name" value="CCT"/>
    <property type="match status" value="1"/>
</dbReference>
<evidence type="ECO:0000256" key="3">
    <source>
        <dbReference type="PROSITE-ProRule" id="PRU00357"/>
    </source>
</evidence>
<dbReference type="InterPro" id="IPR010402">
    <property type="entry name" value="CCT_domain"/>
</dbReference>
<reference evidence="5" key="1">
    <citation type="journal article" date="2025" name="Foods">
        <title>Unveiling the Microbial Signatures of Arabica Coffee Cherries: Insights into Ripeness Specific Diversity, Functional Traits, and Implications for Quality and Safety.</title>
        <authorList>
            <consortium name="RefSeq"/>
            <person name="Tenea G.N."/>
            <person name="Cifuentes V."/>
            <person name="Reyes P."/>
            <person name="Cevallos-Vallejos M."/>
        </authorList>
    </citation>
    <scope>NUCLEOTIDE SEQUENCE [LARGE SCALE GENOMIC DNA]</scope>
</reference>
<reference evidence="6" key="2">
    <citation type="submission" date="2025-08" db="UniProtKB">
        <authorList>
            <consortium name="RefSeq"/>
        </authorList>
    </citation>
    <scope>IDENTIFICATION</scope>
    <source>
        <tissue evidence="6">Leaves</tissue>
    </source>
</reference>
<dbReference type="RefSeq" id="XP_027127057.1">
    <property type="nucleotide sequence ID" value="XM_027271256.2"/>
</dbReference>
<dbReference type="PANTHER" id="PTHR31319">
    <property type="entry name" value="ZINC FINGER PROTEIN CONSTANS-LIKE 4"/>
    <property type="match status" value="1"/>
</dbReference>
<evidence type="ECO:0000256" key="2">
    <source>
        <dbReference type="ARBA" id="ARBA00023242"/>
    </source>
</evidence>
<keyword evidence="5" id="KW-1185">Reference proteome</keyword>
<dbReference type="OrthoDB" id="153872at2759"/>
<dbReference type="GO" id="GO:0005634">
    <property type="term" value="C:nucleus"/>
    <property type="evidence" value="ECO:0007669"/>
    <property type="project" value="UniProtKB-SubCell"/>
</dbReference>
<gene>
    <name evidence="6" type="primary">LOC113743286</name>
</gene>
<proteinExistence type="predicted"/>
<comment type="subcellular location">
    <subcellularLocation>
        <location evidence="1 3">Nucleus</location>
    </subcellularLocation>
</comment>
<organism evidence="5 6">
    <name type="scientific">Coffea arabica</name>
    <name type="common">Arabian coffee</name>
    <dbReference type="NCBI Taxonomy" id="13443"/>
    <lineage>
        <taxon>Eukaryota</taxon>
        <taxon>Viridiplantae</taxon>
        <taxon>Streptophyta</taxon>
        <taxon>Embryophyta</taxon>
        <taxon>Tracheophyta</taxon>
        <taxon>Spermatophyta</taxon>
        <taxon>Magnoliopsida</taxon>
        <taxon>eudicotyledons</taxon>
        <taxon>Gunneridae</taxon>
        <taxon>Pentapetalae</taxon>
        <taxon>asterids</taxon>
        <taxon>lamiids</taxon>
        <taxon>Gentianales</taxon>
        <taxon>Rubiaceae</taxon>
        <taxon>Ixoroideae</taxon>
        <taxon>Gardenieae complex</taxon>
        <taxon>Bertiereae - Coffeeae clade</taxon>
        <taxon>Coffeeae</taxon>
        <taxon>Coffea</taxon>
    </lineage>
</organism>
<evidence type="ECO:0000259" key="4">
    <source>
        <dbReference type="PROSITE" id="PS51017"/>
    </source>
</evidence>
<dbReference type="InterPro" id="IPR045281">
    <property type="entry name" value="CONSTANS-like"/>
</dbReference>
<dbReference type="GeneID" id="113743286"/>
<sequence length="304" mass="33604">MASFSQFYYSDNYVCSDEFTTQLPTDHLITSSAITAPQLTLPFSSDMNGASVSSMVPFDSDISCSSTSSSSASSSSLSSIAAALSFPTAEPLGPSDTTHDPALVGPTSYATLSGSLFGISGNEGLSSGAANYCHQHDRAYDFGDQECGAPASNFWPLYPRAMTSDNWEIQGGVAQRMEEPTLKVSRYSAEERKDRILRYLKKRSQRNFNKTIKYACRKTLADKRVRVRGRFARNNECCEDDQTLVLVKTDSNLQQADSCYNIPVDDQIMKSYDEEWLQEAIASLMCYRIAPDNGLELPDKYLMN</sequence>
<accession>A0A6P6XLZ2</accession>
<dbReference type="GO" id="GO:0009909">
    <property type="term" value="P:regulation of flower development"/>
    <property type="evidence" value="ECO:0007669"/>
    <property type="project" value="InterPro"/>
</dbReference>
<dbReference type="GO" id="GO:0003700">
    <property type="term" value="F:DNA-binding transcription factor activity"/>
    <property type="evidence" value="ECO:0007669"/>
    <property type="project" value="TreeGrafter"/>
</dbReference>
<evidence type="ECO:0000256" key="1">
    <source>
        <dbReference type="ARBA" id="ARBA00004123"/>
    </source>
</evidence>
<evidence type="ECO:0000313" key="5">
    <source>
        <dbReference type="Proteomes" id="UP001652660"/>
    </source>
</evidence>
<dbReference type="PROSITE" id="PS51017">
    <property type="entry name" value="CCT"/>
    <property type="match status" value="1"/>
</dbReference>
<dbReference type="Proteomes" id="UP001652660">
    <property type="component" value="Chromosome 5e"/>
</dbReference>
<feature type="domain" description="CCT" evidence="4">
    <location>
        <begin position="192"/>
        <end position="234"/>
    </location>
</feature>
<dbReference type="AlphaFoldDB" id="A0A6P6XLZ2"/>
<keyword evidence="2 3" id="KW-0539">Nucleus</keyword>
<name>A0A6P6XLZ2_COFAR</name>
<evidence type="ECO:0000313" key="6">
    <source>
        <dbReference type="RefSeq" id="XP_027127057.1"/>
    </source>
</evidence>